<dbReference type="Pfam" id="PF13460">
    <property type="entry name" value="NAD_binding_10"/>
    <property type="match status" value="1"/>
</dbReference>
<evidence type="ECO:0000313" key="2">
    <source>
        <dbReference type="EMBL" id="CAE4581752.1"/>
    </source>
</evidence>
<gene>
    <name evidence="2" type="ORF">DBRI00130_LOCUS1908</name>
</gene>
<name>A0A7S4QF21_9STRA</name>
<dbReference type="InterPro" id="IPR036291">
    <property type="entry name" value="NAD(P)-bd_dom_sf"/>
</dbReference>
<dbReference type="GO" id="GO:0051170">
    <property type="term" value="P:import into nucleus"/>
    <property type="evidence" value="ECO:0007669"/>
    <property type="project" value="TreeGrafter"/>
</dbReference>
<dbReference type="AlphaFoldDB" id="A0A7S4QF21"/>
<dbReference type="SUPFAM" id="SSF51735">
    <property type="entry name" value="NAD(P)-binding Rossmann-fold domains"/>
    <property type="match status" value="1"/>
</dbReference>
<dbReference type="Gene3D" id="3.40.50.720">
    <property type="entry name" value="NAD(P)-binding Rossmann-like Domain"/>
    <property type="match status" value="1"/>
</dbReference>
<dbReference type="GO" id="GO:0005737">
    <property type="term" value="C:cytoplasm"/>
    <property type="evidence" value="ECO:0007669"/>
    <property type="project" value="TreeGrafter"/>
</dbReference>
<feature type="domain" description="NAD(P)-binding" evidence="1">
    <location>
        <begin position="27"/>
        <end position="153"/>
    </location>
</feature>
<dbReference type="EMBL" id="HBNS01002374">
    <property type="protein sequence ID" value="CAE4581752.1"/>
    <property type="molecule type" value="Transcribed_RNA"/>
</dbReference>
<dbReference type="PANTHER" id="PTHR14097">
    <property type="entry name" value="OXIDOREDUCTASE HTATIP2"/>
    <property type="match status" value="1"/>
</dbReference>
<proteinExistence type="predicted"/>
<accession>A0A7S4QF21</accession>
<organism evidence="2">
    <name type="scientific">Ditylum brightwellii</name>
    <dbReference type="NCBI Taxonomy" id="49249"/>
    <lineage>
        <taxon>Eukaryota</taxon>
        <taxon>Sar</taxon>
        <taxon>Stramenopiles</taxon>
        <taxon>Ochrophyta</taxon>
        <taxon>Bacillariophyta</taxon>
        <taxon>Mediophyceae</taxon>
        <taxon>Lithodesmiophycidae</taxon>
        <taxon>Lithodesmiales</taxon>
        <taxon>Lithodesmiaceae</taxon>
        <taxon>Ditylum</taxon>
    </lineage>
</organism>
<evidence type="ECO:0000259" key="1">
    <source>
        <dbReference type="Pfam" id="PF13460"/>
    </source>
</evidence>
<reference evidence="2" key="1">
    <citation type="submission" date="2021-01" db="EMBL/GenBank/DDBJ databases">
        <authorList>
            <person name="Corre E."/>
            <person name="Pelletier E."/>
            <person name="Niang G."/>
            <person name="Scheremetjew M."/>
            <person name="Finn R."/>
            <person name="Kale V."/>
            <person name="Holt S."/>
            <person name="Cochrane G."/>
            <person name="Meng A."/>
            <person name="Brown T."/>
            <person name="Cohen L."/>
        </authorList>
    </citation>
    <scope>NUCLEOTIDE SEQUENCE</scope>
    <source>
        <strain evidence="2">GSO104</strain>
    </source>
</reference>
<dbReference type="PANTHER" id="PTHR14097:SF7">
    <property type="entry name" value="OXIDOREDUCTASE HTATIP2"/>
    <property type="match status" value="1"/>
</dbReference>
<dbReference type="InterPro" id="IPR016040">
    <property type="entry name" value="NAD(P)-bd_dom"/>
</dbReference>
<protein>
    <recommendedName>
        <fullName evidence="1">NAD(P)-binding domain-containing protein</fullName>
    </recommendedName>
</protein>
<sequence>MLFAPSFLAHNIEFINAKHKFGWNAEEGAKLTQSVVPDFDELKSSPDVWEGHTVAICALGTTRKAAGSADVFVKVDRDYVASAAELAKKASVSRFCLLTAQGTRKVPSLFPHSMISIVHPLLYTQTKFEAEAVVKAQNFSNLSIFRPGLLDRRVPGADKRYLESALLNVVPSTKASTVGYAMAEDATTEPASELLECTSSDIKKLALAHETRNNAGVEDSTPVAPS</sequence>